<gene>
    <name evidence="1" type="ORF">RFI_25870</name>
</gene>
<dbReference type="EMBL" id="ASPP01022396">
    <property type="protein sequence ID" value="ETO11505.1"/>
    <property type="molecule type" value="Genomic_DNA"/>
</dbReference>
<protein>
    <submittedName>
        <fullName evidence="1">Uncharacterized protein</fullName>
    </submittedName>
</protein>
<sequence length="150" mass="17484">MVVILEIGKMCKFFVIIQGKRKQKWAKEYRNKKTVKKKKETNEERPTMMTMTVVIKSFVFGILKITTNFINSIDTNSVVGIEFSTFNNDRYLCSPHITIMSVYETSKHLNYCILCVNNNKNDAQIRRNVCDNKIFSGKCTLISLFLRIHT</sequence>
<evidence type="ECO:0000313" key="2">
    <source>
        <dbReference type="Proteomes" id="UP000023152"/>
    </source>
</evidence>
<evidence type="ECO:0000313" key="1">
    <source>
        <dbReference type="EMBL" id="ETO11505.1"/>
    </source>
</evidence>
<comment type="caution">
    <text evidence="1">The sequence shown here is derived from an EMBL/GenBank/DDBJ whole genome shotgun (WGS) entry which is preliminary data.</text>
</comment>
<accession>X6MEN1</accession>
<proteinExistence type="predicted"/>
<reference evidence="1 2" key="1">
    <citation type="journal article" date="2013" name="Curr. Biol.">
        <title>The Genome of the Foraminiferan Reticulomyxa filosa.</title>
        <authorList>
            <person name="Glockner G."/>
            <person name="Hulsmann N."/>
            <person name="Schleicher M."/>
            <person name="Noegel A.A."/>
            <person name="Eichinger L."/>
            <person name="Gallinger C."/>
            <person name="Pawlowski J."/>
            <person name="Sierra R."/>
            <person name="Euteneuer U."/>
            <person name="Pillet L."/>
            <person name="Moustafa A."/>
            <person name="Platzer M."/>
            <person name="Groth M."/>
            <person name="Szafranski K."/>
            <person name="Schliwa M."/>
        </authorList>
    </citation>
    <scope>NUCLEOTIDE SEQUENCE [LARGE SCALE GENOMIC DNA]</scope>
</reference>
<organism evidence="1 2">
    <name type="scientific">Reticulomyxa filosa</name>
    <dbReference type="NCBI Taxonomy" id="46433"/>
    <lineage>
        <taxon>Eukaryota</taxon>
        <taxon>Sar</taxon>
        <taxon>Rhizaria</taxon>
        <taxon>Retaria</taxon>
        <taxon>Foraminifera</taxon>
        <taxon>Monothalamids</taxon>
        <taxon>Reticulomyxidae</taxon>
        <taxon>Reticulomyxa</taxon>
    </lineage>
</organism>
<dbReference type="Proteomes" id="UP000023152">
    <property type="component" value="Unassembled WGS sequence"/>
</dbReference>
<name>X6MEN1_RETFI</name>
<dbReference type="AlphaFoldDB" id="X6MEN1"/>
<keyword evidence="2" id="KW-1185">Reference proteome</keyword>